<gene>
    <name evidence="1" type="ORF">GUH15_07805</name>
</gene>
<evidence type="ECO:0000313" key="1">
    <source>
        <dbReference type="EMBL" id="MBD4335962.1"/>
    </source>
</evidence>
<dbReference type="Proteomes" id="UP000653002">
    <property type="component" value="Unassembled WGS sequence"/>
</dbReference>
<comment type="caution">
    <text evidence="1">The sequence shown here is derived from an EMBL/GenBank/DDBJ whole genome shotgun (WGS) entry which is preliminary data.</text>
</comment>
<dbReference type="EMBL" id="JAABFR010000546">
    <property type="protein sequence ID" value="MBD4335962.1"/>
    <property type="molecule type" value="Genomic_DNA"/>
</dbReference>
<sequence length="79" mass="8844">AIEKHVDQQPDKKLADVTYEYSNTNAIDGLPHCITHATVTGMKNDETLTAANVSYTYGNHMAMVKDEISGKTLRYHFND</sequence>
<accession>A0A8I0H5B8</accession>
<evidence type="ECO:0000313" key="2">
    <source>
        <dbReference type="Proteomes" id="UP000653002"/>
    </source>
</evidence>
<protein>
    <submittedName>
        <fullName evidence="1">Uncharacterized protein</fullName>
    </submittedName>
</protein>
<proteinExistence type="predicted"/>
<name>A0A8I0H5B8_XANCI</name>
<feature type="non-terminal residue" evidence="1">
    <location>
        <position position="79"/>
    </location>
</feature>
<organism evidence="1 2">
    <name type="scientific">Xanthomonas citri pv. citri</name>
    <dbReference type="NCBI Taxonomy" id="611301"/>
    <lineage>
        <taxon>Bacteria</taxon>
        <taxon>Pseudomonadati</taxon>
        <taxon>Pseudomonadota</taxon>
        <taxon>Gammaproteobacteria</taxon>
        <taxon>Lysobacterales</taxon>
        <taxon>Lysobacteraceae</taxon>
        <taxon>Xanthomonas</taxon>
    </lineage>
</organism>
<reference evidence="1" key="1">
    <citation type="submission" date="2020-01" db="EMBL/GenBank/DDBJ databases">
        <authorList>
            <person name="Richard D."/>
        </authorList>
    </citation>
    <scope>NUCLEOTIDE SEQUENCE</scope>
    <source>
        <strain evidence="1">JP541</strain>
    </source>
</reference>
<feature type="non-terminal residue" evidence="1">
    <location>
        <position position="1"/>
    </location>
</feature>
<dbReference type="AlphaFoldDB" id="A0A8I0H5B8"/>